<dbReference type="AlphaFoldDB" id="A0A225NE28"/>
<evidence type="ECO:0000313" key="3">
    <source>
        <dbReference type="Proteomes" id="UP000215377"/>
    </source>
</evidence>
<evidence type="ECO:0008006" key="4">
    <source>
        <dbReference type="Google" id="ProtNLM"/>
    </source>
</evidence>
<feature type="region of interest" description="Disordered" evidence="1">
    <location>
        <begin position="42"/>
        <end position="68"/>
    </location>
</feature>
<comment type="caution">
    <text evidence="2">The sequence shown here is derived from an EMBL/GenBank/DDBJ whole genome shotgun (WGS) entry which is preliminary data.</text>
</comment>
<dbReference type="EMBL" id="AQQR01000012">
    <property type="protein sequence ID" value="OWU70459.1"/>
    <property type="molecule type" value="Genomic_DNA"/>
</dbReference>
<reference evidence="2 3" key="1">
    <citation type="submission" date="2013-04" db="EMBL/GenBank/DDBJ databases">
        <title>Oceanicola sp. 22II1-22F33 Genome Sequencing.</title>
        <authorList>
            <person name="Lai Q."/>
            <person name="Li G."/>
            <person name="Shao Z."/>
        </authorList>
    </citation>
    <scope>NUCLEOTIDE SEQUENCE [LARGE SCALE GENOMIC DNA]</scope>
    <source>
        <strain evidence="2 3">22II1-22F33</strain>
    </source>
</reference>
<sequence>MMLAPAQAEAGPIKRACMASERRNASDSLCSCLDQVARSSLKRSDQRKASRFFKDPQKAQETRQSDNPKDEAFWLRYRDFTTLAAATCK</sequence>
<organism evidence="2 3">
    <name type="scientific">Marinibacterium profundimaris</name>
    <dbReference type="NCBI Taxonomy" id="1679460"/>
    <lineage>
        <taxon>Bacteria</taxon>
        <taxon>Pseudomonadati</taxon>
        <taxon>Pseudomonadota</taxon>
        <taxon>Alphaproteobacteria</taxon>
        <taxon>Rhodobacterales</taxon>
        <taxon>Paracoccaceae</taxon>
        <taxon>Marinibacterium</taxon>
    </lineage>
</organism>
<protein>
    <recommendedName>
        <fullName evidence="4">Arginine transporter</fullName>
    </recommendedName>
</protein>
<evidence type="ECO:0000256" key="1">
    <source>
        <dbReference type="SAM" id="MobiDB-lite"/>
    </source>
</evidence>
<proteinExistence type="predicted"/>
<gene>
    <name evidence="2" type="ORF">ATO3_20935</name>
</gene>
<dbReference type="OrthoDB" id="7659053at2"/>
<accession>A0A225NE28</accession>
<evidence type="ECO:0000313" key="2">
    <source>
        <dbReference type="EMBL" id="OWU70459.1"/>
    </source>
</evidence>
<keyword evidence="3" id="KW-1185">Reference proteome</keyword>
<name>A0A225NE28_9RHOB</name>
<dbReference type="Proteomes" id="UP000215377">
    <property type="component" value="Unassembled WGS sequence"/>
</dbReference>